<name>A0A0E0EJ95_9ORYZ</name>
<evidence type="ECO:0000313" key="2">
    <source>
        <dbReference type="Proteomes" id="UP000008021"/>
    </source>
</evidence>
<sequence>MPIAHFPCSISPLPARAFSAAAGEQEAKEEEEEEKKGAIFLGLLLLPCATRSTRILHAHAGRFPLGSANRTQRALAEARWKLR</sequence>
<dbReference type="AlphaFoldDB" id="A0A0E0EJ95"/>
<dbReference type="EnsemblPlants" id="OMERI08G06360.1">
    <property type="protein sequence ID" value="OMERI08G06360.1"/>
    <property type="gene ID" value="OMERI08G06360"/>
</dbReference>
<protein>
    <submittedName>
        <fullName evidence="1">Uncharacterized protein</fullName>
    </submittedName>
</protein>
<dbReference type="Proteomes" id="UP000008021">
    <property type="component" value="Chromosome 8"/>
</dbReference>
<evidence type="ECO:0000313" key="1">
    <source>
        <dbReference type="EnsemblPlants" id="OMERI08G06360.1"/>
    </source>
</evidence>
<accession>A0A0E0EJ95</accession>
<dbReference type="Gramene" id="OMERI08G06360.1">
    <property type="protein sequence ID" value="OMERI08G06360.1"/>
    <property type="gene ID" value="OMERI08G06360"/>
</dbReference>
<reference evidence="1" key="1">
    <citation type="submission" date="2015-04" db="UniProtKB">
        <authorList>
            <consortium name="EnsemblPlants"/>
        </authorList>
    </citation>
    <scope>IDENTIFICATION</scope>
</reference>
<organism evidence="1">
    <name type="scientific">Oryza meridionalis</name>
    <dbReference type="NCBI Taxonomy" id="40149"/>
    <lineage>
        <taxon>Eukaryota</taxon>
        <taxon>Viridiplantae</taxon>
        <taxon>Streptophyta</taxon>
        <taxon>Embryophyta</taxon>
        <taxon>Tracheophyta</taxon>
        <taxon>Spermatophyta</taxon>
        <taxon>Magnoliopsida</taxon>
        <taxon>Liliopsida</taxon>
        <taxon>Poales</taxon>
        <taxon>Poaceae</taxon>
        <taxon>BOP clade</taxon>
        <taxon>Oryzoideae</taxon>
        <taxon>Oryzeae</taxon>
        <taxon>Oryzinae</taxon>
        <taxon>Oryza</taxon>
    </lineage>
</organism>
<dbReference type="HOGENOM" id="CLU_2546463_0_0_1"/>
<proteinExistence type="predicted"/>
<reference evidence="1" key="2">
    <citation type="submission" date="2018-05" db="EMBL/GenBank/DDBJ databases">
        <title>OmerRS3 (Oryza meridionalis Reference Sequence Version 3).</title>
        <authorList>
            <person name="Zhang J."/>
            <person name="Kudrna D."/>
            <person name="Lee S."/>
            <person name="Talag J."/>
            <person name="Welchert J."/>
            <person name="Wing R.A."/>
        </authorList>
    </citation>
    <scope>NUCLEOTIDE SEQUENCE [LARGE SCALE GENOMIC DNA]</scope>
    <source>
        <strain evidence="1">cv. OR44</strain>
    </source>
</reference>
<keyword evidence="2" id="KW-1185">Reference proteome</keyword>